<evidence type="ECO:0000313" key="1">
    <source>
        <dbReference type="EMBL" id="TFK61458.1"/>
    </source>
</evidence>
<gene>
    <name evidence="1" type="ORF">BDN72DRAFT_849643</name>
</gene>
<keyword evidence="2" id="KW-1185">Reference proteome</keyword>
<dbReference type="EMBL" id="ML208658">
    <property type="protein sequence ID" value="TFK61458.1"/>
    <property type="molecule type" value="Genomic_DNA"/>
</dbReference>
<evidence type="ECO:0000313" key="2">
    <source>
        <dbReference type="Proteomes" id="UP000308600"/>
    </source>
</evidence>
<name>A0ACD3A6I9_9AGAR</name>
<reference evidence="1 2" key="1">
    <citation type="journal article" date="2019" name="Nat. Ecol. Evol.">
        <title>Megaphylogeny resolves global patterns of mushroom evolution.</title>
        <authorList>
            <person name="Varga T."/>
            <person name="Krizsan K."/>
            <person name="Foldi C."/>
            <person name="Dima B."/>
            <person name="Sanchez-Garcia M."/>
            <person name="Sanchez-Ramirez S."/>
            <person name="Szollosi G.J."/>
            <person name="Szarkandi J.G."/>
            <person name="Papp V."/>
            <person name="Albert L."/>
            <person name="Andreopoulos W."/>
            <person name="Angelini C."/>
            <person name="Antonin V."/>
            <person name="Barry K.W."/>
            <person name="Bougher N.L."/>
            <person name="Buchanan P."/>
            <person name="Buyck B."/>
            <person name="Bense V."/>
            <person name="Catcheside P."/>
            <person name="Chovatia M."/>
            <person name="Cooper J."/>
            <person name="Damon W."/>
            <person name="Desjardin D."/>
            <person name="Finy P."/>
            <person name="Geml J."/>
            <person name="Haridas S."/>
            <person name="Hughes K."/>
            <person name="Justo A."/>
            <person name="Karasinski D."/>
            <person name="Kautmanova I."/>
            <person name="Kiss B."/>
            <person name="Kocsube S."/>
            <person name="Kotiranta H."/>
            <person name="LaButti K.M."/>
            <person name="Lechner B.E."/>
            <person name="Liimatainen K."/>
            <person name="Lipzen A."/>
            <person name="Lukacs Z."/>
            <person name="Mihaltcheva S."/>
            <person name="Morgado L.N."/>
            <person name="Niskanen T."/>
            <person name="Noordeloos M.E."/>
            <person name="Ohm R.A."/>
            <person name="Ortiz-Santana B."/>
            <person name="Ovrebo C."/>
            <person name="Racz N."/>
            <person name="Riley R."/>
            <person name="Savchenko A."/>
            <person name="Shiryaev A."/>
            <person name="Soop K."/>
            <person name="Spirin V."/>
            <person name="Szebenyi C."/>
            <person name="Tomsovsky M."/>
            <person name="Tulloss R.E."/>
            <person name="Uehling J."/>
            <person name="Grigoriev I.V."/>
            <person name="Vagvolgyi C."/>
            <person name="Papp T."/>
            <person name="Martin F.M."/>
            <person name="Miettinen O."/>
            <person name="Hibbett D.S."/>
            <person name="Nagy L.G."/>
        </authorList>
    </citation>
    <scope>NUCLEOTIDE SEQUENCE [LARGE SCALE GENOMIC DNA]</scope>
    <source>
        <strain evidence="1 2">NL-1719</strain>
    </source>
</reference>
<protein>
    <submittedName>
        <fullName evidence="1">Uncharacterized protein</fullName>
    </submittedName>
</protein>
<accession>A0ACD3A6I9</accession>
<dbReference type="Proteomes" id="UP000308600">
    <property type="component" value="Unassembled WGS sequence"/>
</dbReference>
<sequence length="505" mass="58739">MNAHALPEELWTHIFKYLPHEALKTMGSVDSIFRTYVSSLIRRRLTVCSLLPENIKNAKLILGNPYLARQVTNLRLRPVNYVAADQVEAWTSLWLITAPTFWSVLKHFKWAHPVLSWRYYRRSIEDIRVSTKAIPLLTHLQEITVVPFFHRRSSYIPPIAPYRAIWAGLRTEHLQRLNLQLWTPGSMQMISEAMRSTPPAVFTSLRTLTLDVGVERNMYTELQEDLRTILDCGRPSLRSFGIAFCTGSHFADVVGAFGIFPNLSQFHFQASFLQHDENAQLLRQHLLPFFLKHKSTLTKLQFSMLPLSPTIIQSIFGRHDDNDNSALKLEAFTLRYHFPNPSRTEHEQPVRMPSFRMFADTLTCLTLVPIDYREGLYYDDVKVLLGSLRRSNRTIGLKRLWICLMSLSPELLDLMAGSLTNLEKLKAYHGILVGEKDQQTDNKEGFLEKMNSRFYPHWELRYLDIKSWTEHDRIPADYLKRIIPSLREVGTIDWEDVDLKIGPWF</sequence>
<organism evidence="1 2">
    <name type="scientific">Pluteus cervinus</name>
    <dbReference type="NCBI Taxonomy" id="181527"/>
    <lineage>
        <taxon>Eukaryota</taxon>
        <taxon>Fungi</taxon>
        <taxon>Dikarya</taxon>
        <taxon>Basidiomycota</taxon>
        <taxon>Agaricomycotina</taxon>
        <taxon>Agaricomycetes</taxon>
        <taxon>Agaricomycetidae</taxon>
        <taxon>Agaricales</taxon>
        <taxon>Pluteineae</taxon>
        <taxon>Pluteaceae</taxon>
        <taxon>Pluteus</taxon>
    </lineage>
</organism>
<proteinExistence type="predicted"/>